<dbReference type="EMBL" id="AM236086">
    <property type="protein sequence ID" value="CAK12135.1"/>
    <property type="molecule type" value="Genomic_DNA"/>
</dbReference>
<sequence length="126" mass="13870">MKPDAAICPALIRDLSSVFVQQPELSKHGYQRFGGRFCSFSGRRPGRRGWCGTFPPGRKLDNPAMTVRIKISHSALDQEVMQALLNALRGHVPIVEEVAHYADPAFRLLGRHGLGLGAHFALPGRN</sequence>
<dbReference type="HOGENOM" id="CLU_1979772_0_0_5"/>
<geneLocation type="plasmid" evidence="2">
    <name>pRL12</name>
</geneLocation>
<dbReference type="Proteomes" id="UP000006575">
    <property type="component" value="Plasmid pRL12"/>
</dbReference>
<name>Q1M437_RHIJ3</name>
<accession>Q1M437</accession>
<protein>
    <submittedName>
        <fullName evidence="1">Uncharacterized protein</fullName>
    </submittedName>
</protein>
<reference evidence="1 2" key="1">
    <citation type="journal article" date="2006" name="Genome Biol.">
        <title>The genome of Rhizobium leguminosarum has recognizable core and accessory components.</title>
        <authorList>
            <person name="Young J.W."/>
            <person name="Crossman L.C."/>
            <person name="Johnston A.W.B."/>
            <person name="Thomson N.R."/>
            <person name="Ghazoui Z.F."/>
            <person name="Hull K.H."/>
            <person name="Wexler M."/>
            <person name="Curson A.R.J."/>
            <person name="Todd J.D."/>
            <person name="Poole P.S."/>
            <person name="Mauchline T.H."/>
            <person name="East A.K."/>
            <person name="Quail M.A."/>
            <person name="Churcher C."/>
            <person name="Arrowsmith C."/>
            <person name="Cherevach A."/>
            <person name="Chillingworth T."/>
            <person name="Clarke K."/>
            <person name="Cronin A."/>
            <person name="Davis P."/>
            <person name="Fraser A."/>
            <person name="Hance Z."/>
            <person name="Hauser H."/>
            <person name="Jagels K."/>
            <person name="Moule S."/>
            <person name="Mungall K."/>
            <person name="Norbertczak H."/>
            <person name="Rabbinowitsch E."/>
            <person name="Sanders M."/>
            <person name="Simmonds M."/>
            <person name="Whitehead S."/>
            <person name="Parkhill J."/>
        </authorList>
    </citation>
    <scope>NUCLEOTIDE SEQUENCE [LARGE SCALE GENOMIC DNA]</scope>
    <source>
        <strain evidence="2">DSM 114642 / LMG 32736 / 3841</strain>
    </source>
</reference>
<evidence type="ECO:0000313" key="2">
    <source>
        <dbReference type="Proteomes" id="UP000006575"/>
    </source>
</evidence>
<dbReference type="AlphaFoldDB" id="Q1M437"/>
<dbReference type="EnsemblBacteria" id="CAK12135">
    <property type="protein sequence ID" value="CAK12135"/>
    <property type="gene ID" value="pRL120426"/>
</dbReference>
<dbReference type="KEGG" id="rle:pRL120426"/>
<gene>
    <name evidence="1" type="ordered locus">pRL120426</name>
</gene>
<proteinExistence type="predicted"/>
<organism evidence="1 2">
    <name type="scientific">Rhizobium johnstonii (strain DSM 114642 / LMG 32736 / 3841)</name>
    <name type="common">Rhizobium leguminosarum bv. viciae</name>
    <dbReference type="NCBI Taxonomy" id="216596"/>
    <lineage>
        <taxon>Bacteria</taxon>
        <taxon>Pseudomonadati</taxon>
        <taxon>Pseudomonadota</taxon>
        <taxon>Alphaproteobacteria</taxon>
        <taxon>Hyphomicrobiales</taxon>
        <taxon>Rhizobiaceae</taxon>
        <taxon>Rhizobium/Agrobacterium group</taxon>
        <taxon>Rhizobium</taxon>
        <taxon>Rhizobium johnstonii</taxon>
    </lineage>
</organism>
<evidence type="ECO:0000313" key="1">
    <source>
        <dbReference type="EMBL" id="CAK12135.1"/>
    </source>
</evidence>
<keyword evidence="2" id="KW-1185">Reference proteome</keyword>